<dbReference type="InterPro" id="IPR002549">
    <property type="entry name" value="AI-2E-like"/>
</dbReference>
<protein>
    <recommendedName>
        <fullName evidence="9">AI-2E family transporter</fullName>
    </recommendedName>
</protein>
<feature type="transmembrane region" description="Helical" evidence="6">
    <location>
        <begin position="306"/>
        <end position="338"/>
    </location>
</feature>
<feature type="transmembrane region" description="Helical" evidence="6">
    <location>
        <begin position="237"/>
        <end position="257"/>
    </location>
</feature>
<name>A0A419SKY2_9BACL</name>
<evidence type="ECO:0000256" key="6">
    <source>
        <dbReference type="SAM" id="Phobius"/>
    </source>
</evidence>
<evidence type="ECO:0000313" key="7">
    <source>
        <dbReference type="EMBL" id="RKD24663.1"/>
    </source>
</evidence>
<dbReference type="EMBL" id="MCHY01000008">
    <property type="protein sequence ID" value="RKD24663.1"/>
    <property type="molecule type" value="Genomic_DNA"/>
</dbReference>
<reference evidence="7 8" key="1">
    <citation type="submission" date="2016-08" db="EMBL/GenBank/DDBJ databases">
        <title>Novel Firmicute Genomes.</title>
        <authorList>
            <person name="Poppleton D.I."/>
            <person name="Gribaldo S."/>
        </authorList>
    </citation>
    <scope>NUCLEOTIDE SEQUENCE [LARGE SCALE GENOMIC DNA]</scope>
    <source>
        <strain evidence="7 8">RAOx-1</strain>
    </source>
</reference>
<dbReference type="AlphaFoldDB" id="A0A419SKY2"/>
<dbReference type="GO" id="GO:0055085">
    <property type="term" value="P:transmembrane transport"/>
    <property type="evidence" value="ECO:0007669"/>
    <property type="project" value="TreeGrafter"/>
</dbReference>
<proteinExistence type="inferred from homology"/>
<sequence length="348" mass="38918">MKILFALVAILLAVCSLYLIIDLSPRLNWFWRILKALIFPLFISIVIAYLLNPIVHALHRRQVPRGIAVLTIYFTFLLISIVFLMKVIPASIIQFKDFGEHLPDLIRTYQGWLDEIHEHKYDLPDSLRLSIDHALITMEQKTSLFFSSVLNGAGELLSKMIGFLVIPFLVFYLLKDMKVIQKGILLLIPRSHRKEFGKVIAEVDDALGNYVAGQLIVAFVIGGLAYLGYWILGMPYAIILAFIIMVTNIIPYFGPLIGAIPSIFVALTISVKMTIWVLVINLIIQIVEGNILSPLIMGKKLRLHPILIILALLVGGEVGGLVGLIFAVPIVAVSRVVFNHAVARLVKH</sequence>
<evidence type="ECO:0000256" key="4">
    <source>
        <dbReference type="ARBA" id="ARBA00022989"/>
    </source>
</evidence>
<keyword evidence="4 6" id="KW-1133">Transmembrane helix</keyword>
<dbReference type="Proteomes" id="UP000284219">
    <property type="component" value="Unassembled WGS sequence"/>
</dbReference>
<dbReference type="Pfam" id="PF01594">
    <property type="entry name" value="AI-2E_transport"/>
    <property type="match status" value="1"/>
</dbReference>
<evidence type="ECO:0000256" key="1">
    <source>
        <dbReference type="ARBA" id="ARBA00004141"/>
    </source>
</evidence>
<accession>A0A419SKY2</accession>
<feature type="transmembrane region" description="Helical" evidence="6">
    <location>
        <begin position="207"/>
        <end position="231"/>
    </location>
</feature>
<evidence type="ECO:0008006" key="9">
    <source>
        <dbReference type="Google" id="ProtNLM"/>
    </source>
</evidence>
<keyword evidence="3 6" id="KW-0812">Transmembrane</keyword>
<organism evidence="7 8">
    <name type="scientific">Ammoniphilus oxalaticus</name>
    <dbReference type="NCBI Taxonomy" id="66863"/>
    <lineage>
        <taxon>Bacteria</taxon>
        <taxon>Bacillati</taxon>
        <taxon>Bacillota</taxon>
        <taxon>Bacilli</taxon>
        <taxon>Bacillales</taxon>
        <taxon>Paenibacillaceae</taxon>
        <taxon>Aneurinibacillus group</taxon>
        <taxon>Ammoniphilus</taxon>
    </lineage>
</organism>
<feature type="transmembrane region" description="Helical" evidence="6">
    <location>
        <begin position="63"/>
        <end position="85"/>
    </location>
</feature>
<keyword evidence="5 6" id="KW-0472">Membrane</keyword>
<evidence type="ECO:0000256" key="3">
    <source>
        <dbReference type="ARBA" id="ARBA00022692"/>
    </source>
</evidence>
<feature type="transmembrane region" description="Helical" evidence="6">
    <location>
        <begin position="29"/>
        <end position="51"/>
    </location>
</feature>
<feature type="transmembrane region" description="Helical" evidence="6">
    <location>
        <begin position="156"/>
        <end position="174"/>
    </location>
</feature>
<dbReference type="PANTHER" id="PTHR21716">
    <property type="entry name" value="TRANSMEMBRANE PROTEIN"/>
    <property type="match status" value="1"/>
</dbReference>
<dbReference type="GO" id="GO:0005886">
    <property type="term" value="C:plasma membrane"/>
    <property type="evidence" value="ECO:0007669"/>
    <property type="project" value="UniProtKB-SubCell"/>
</dbReference>
<evidence type="ECO:0000313" key="8">
    <source>
        <dbReference type="Proteomes" id="UP000284219"/>
    </source>
</evidence>
<keyword evidence="8" id="KW-1185">Reference proteome</keyword>
<comment type="subcellular location">
    <subcellularLocation>
        <location evidence="1">Membrane</location>
        <topology evidence="1">Multi-pass membrane protein</topology>
    </subcellularLocation>
</comment>
<comment type="similarity">
    <text evidence="2">Belongs to the autoinducer-2 exporter (AI-2E) (TC 2.A.86) family.</text>
</comment>
<evidence type="ECO:0000256" key="5">
    <source>
        <dbReference type="ARBA" id="ARBA00023136"/>
    </source>
</evidence>
<comment type="caution">
    <text evidence="7">The sequence shown here is derived from an EMBL/GenBank/DDBJ whole genome shotgun (WGS) entry which is preliminary data.</text>
</comment>
<evidence type="ECO:0000256" key="2">
    <source>
        <dbReference type="ARBA" id="ARBA00009773"/>
    </source>
</evidence>
<dbReference type="PANTHER" id="PTHR21716:SF15">
    <property type="entry name" value="TRANSPORT PROTEIN YRRI-RELATED"/>
    <property type="match status" value="1"/>
</dbReference>
<gene>
    <name evidence="7" type="ORF">BEP19_05825</name>
</gene>
<feature type="transmembrane region" description="Helical" evidence="6">
    <location>
        <begin position="264"/>
        <end position="286"/>
    </location>
</feature>